<dbReference type="PANTHER" id="PTHR43791">
    <property type="entry name" value="PERMEASE-RELATED"/>
    <property type="match status" value="1"/>
</dbReference>
<evidence type="ECO:0000256" key="1">
    <source>
        <dbReference type="ARBA" id="ARBA00004141"/>
    </source>
</evidence>
<evidence type="ECO:0000256" key="6">
    <source>
        <dbReference type="SAM" id="Phobius"/>
    </source>
</evidence>
<organism evidence="7 8">
    <name type="scientific">Aspergillus tanneri</name>
    <dbReference type="NCBI Taxonomy" id="1220188"/>
    <lineage>
        <taxon>Eukaryota</taxon>
        <taxon>Fungi</taxon>
        <taxon>Dikarya</taxon>
        <taxon>Ascomycota</taxon>
        <taxon>Pezizomycotina</taxon>
        <taxon>Eurotiomycetes</taxon>
        <taxon>Eurotiomycetidae</taxon>
        <taxon>Eurotiales</taxon>
        <taxon>Aspergillaceae</taxon>
        <taxon>Aspergillus</taxon>
        <taxon>Aspergillus subgen. Circumdati</taxon>
    </lineage>
</organism>
<dbReference type="STRING" id="1220188.A0A4S3JRE8"/>
<evidence type="ECO:0000256" key="4">
    <source>
        <dbReference type="ARBA" id="ARBA00022989"/>
    </source>
</evidence>
<dbReference type="AlphaFoldDB" id="A0A4S3JRE8"/>
<dbReference type="Proteomes" id="UP000308092">
    <property type="component" value="Unassembled WGS sequence"/>
</dbReference>
<accession>A0A4S3JRE8</accession>
<evidence type="ECO:0000256" key="5">
    <source>
        <dbReference type="ARBA" id="ARBA00023136"/>
    </source>
</evidence>
<sequence>MCLGFVHYFGDFVAVRALLGAAEGGLLPGMRGDLALRIGLFYTAASLSGAFGGLLARGLNEIGPRGGLQGWRWIMIIEGLLRGNGALPDSRRAAACPPEN</sequence>
<evidence type="ECO:0000313" key="8">
    <source>
        <dbReference type="Proteomes" id="UP000308092"/>
    </source>
</evidence>
<dbReference type="InterPro" id="IPR036259">
    <property type="entry name" value="MFS_trans_sf"/>
</dbReference>
<keyword evidence="5 6" id="KW-0472">Membrane</keyword>
<reference evidence="7 8" key="1">
    <citation type="submission" date="2019-03" db="EMBL/GenBank/DDBJ databases">
        <title>The genome sequence of a newly discovered highly antifungal drug resistant Aspergillus species, Aspergillus tanneri NIH 1004.</title>
        <authorList>
            <person name="Mounaud S."/>
            <person name="Singh I."/>
            <person name="Joardar V."/>
            <person name="Pakala S."/>
            <person name="Pakala S."/>
            <person name="Venepally P."/>
            <person name="Hoover J."/>
            <person name="Nierman W."/>
            <person name="Chung J."/>
            <person name="Losada L."/>
        </authorList>
    </citation>
    <scope>NUCLEOTIDE SEQUENCE [LARGE SCALE GENOMIC DNA]</scope>
    <source>
        <strain evidence="7 8">NIH1004</strain>
    </source>
</reference>
<dbReference type="VEuPathDB" id="FungiDB:EYZ11_003055"/>
<dbReference type="GO" id="GO:0016020">
    <property type="term" value="C:membrane"/>
    <property type="evidence" value="ECO:0007669"/>
    <property type="project" value="UniProtKB-SubCell"/>
</dbReference>
<comment type="caution">
    <text evidence="7">The sequence shown here is derived from an EMBL/GenBank/DDBJ whole genome shotgun (WGS) entry which is preliminary data.</text>
</comment>
<evidence type="ECO:0008006" key="9">
    <source>
        <dbReference type="Google" id="ProtNLM"/>
    </source>
</evidence>
<keyword evidence="2" id="KW-0813">Transport</keyword>
<dbReference type="SUPFAM" id="SSF103473">
    <property type="entry name" value="MFS general substrate transporter"/>
    <property type="match status" value="1"/>
</dbReference>
<dbReference type="Gene3D" id="1.20.1250.20">
    <property type="entry name" value="MFS general substrate transporter like domains"/>
    <property type="match status" value="1"/>
</dbReference>
<feature type="transmembrane region" description="Helical" evidence="6">
    <location>
        <begin position="34"/>
        <end position="56"/>
    </location>
</feature>
<dbReference type="GO" id="GO:0022857">
    <property type="term" value="F:transmembrane transporter activity"/>
    <property type="evidence" value="ECO:0007669"/>
    <property type="project" value="TreeGrafter"/>
</dbReference>
<keyword evidence="3 6" id="KW-0812">Transmembrane</keyword>
<proteinExistence type="predicted"/>
<keyword evidence="4 6" id="KW-1133">Transmembrane helix</keyword>
<keyword evidence="8" id="KW-1185">Reference proteome</keyword>
<protein>
    <recommendedName>
        <fullName evidence="9">Major facilitator superfamily (MFS) profile domain-containing protein</fullName>
    </recommendedName>
</protein>
<evidence type="ECO:0000313" key="7">
    <source>
        <dbReference type="EMBL" id="THC97467.1"/>
    </source>
</evidence>
<dbReference type="PANTHER" id="PTHR43791:SF67">
    <property type="entry name" value="TRANSPORTER, PUTATIVE (AFU_ORTHOLOGUE AFUA_3G04010)-RELATED"/>
    <property type="match status" value="1"/>
</dbReference>
<comment type="subcellular location">
    <subcellularLocation>
        <location evidence="1">Membrane</location>
        <topology evidence="1">Multi-pass membrane protein</topology>
    </subcellularLocation>
</comment>
<evidence type="ECO:0000256" key="3">
    <source>
        <dbReference type="ARBA" id="ARBA00022692"/>
    </source>
</evidence>
<gene>
    <name evidence="7" type="ORF">EYZ11_003055</name>
</gene>
<dbReference type="EMBL" id="SOSA01000074">
    <property type="protein sequence ID" value="THC97467.1"/>
    <property type="molecule type" value="Genomic_DNA"/>
</dbReference>
<name>A0A4S3JRE8_9EURO</name>
<evidence type="ECO:0000256" key="2">
    <source>
        <dbReference type="ARBA" id="ARBA00022448"/>
    </source>
</evidence>